<comment type="caution">
    <text evidence="1">The sequence shown here is derived from an EMBL/GenBank/DDBJ whole genome shotgun (WGS) entry which is preliminary data.</text>
</comment>
<evidence type="ECO:0000313" key="2">
    <source>
        <dbReference type="Proteomes" id="UP001057279"/>
    </source>
</evidence>
<organism evidence="1 2">
    <name type="scientific">Ovis ammon polii x Ovis aries</name>
    <dbReference type="NCBI Taxonomy" id="2918886"/>
    <lineage>
        <taxon>Eukaryota</taxon>
        <taxon>Metazoa</taxon>
        <taxon>Chordata</taxon>
        <taxon>Craniata</taxon>
        <taxon>Vertebrata</taxon>
        <taxon>Euteleostomi</taxon>
        <taxon>Mammalia</taxon>
        <taxon>Eutheria</taxon>
        <taxon>Laurasiatheria</taxon>
        <taxon>Artiodactyla</taxon>
        <taxon>Ruminantia</taxon>
        <taxon>Pecora</taxon>
        <taxon>Bovidae</taxon>
        <taxon>Caprinae</taxon>
        <taxon>Ovis</taxon>
    </lineage>
</organism>
<dbReference type="EMBL" id="CM043043">
    <property type="protein sequence ID" value="KAI4566201.1"/>
    <property type="molecule type" value="Genomic_DNA"/>
</dbReference>
<name>A0ACB9UDK3_9CETA</name>
<gene>
    <name evidence="1" type="ORF">MJG53_014878</name>
</gene>
<reference evidence="1" key="1">
    <citation type="submission" date="2022-03" db="EMBL/GenBank/DDBJ databases">
        <title>Genomic analyses of argali, domestic sheep and their hybrids provide insights into chromosomal evolution, heterosis and genetic basis of agronomic traits.</title>
        <authorList>
            <person name="Li M."/>
        </authorList>
    </citation>
    <scope>NUCLEOTIDE SEQUENCE</scope>
    <source>
        <strain evidence="1">F1 hybrid</strain>
    </source>
</reference>
<accession>A0ACB9UDK3</accession>
<dbReference type="Proteomes" id="UP001057279">
    <property type="component" value="Linkage Group LG18"/>
</dbReference>
<proteinExistence type="predicted"/>
<keyword evidence="2" id="KW-1185">Reference proteome</keyword>
<evidence type="ECO:0000313" key="1">
    <source>
        <dbReference type="EMBL" id="KAI4566201.1"/>
    </source>
</evidence>
<sequence>MEIDFIQPDLDKKRSTEAGAGSSIWNTVSLSLRGEICAEEITGDNRFCSVQFHKRHEVKCWGPGQALEAWQQGLRSGGWPHYRGRSWSRRRCSSTDTCCAVAGSCPPRASRSITSMPSGRVSGFIRMRTTLRGSSRLLREPSKMPTGS</sequence>
<protein>
    <submittedName>
        <fullName evidence="1">Uncharacterized protein</fullName>
    </submittedName>
</protein>